<keyword evidence="1 2" id="KW-0732">Signal</keyword>
<feature type="signal peptide" evidence="2">
    <location>
        <begin position="1"/>
        <end position="17"/>
    </location>
</feature>
<dbReference type="RefSeq" id="WP_254168682.1">
    <property type="nucleotide sequence ID" value="NZ_JANAFB010000050.1"/>
</dbReference>
<feature type="domain" description="Solute-binding protein family 3/N-terminal" evidence="3">
    <location>
        <begin position="41"/>
        <end position="258"/>
    </location>
</feature>
<dbReference type="SUPFAM" id="SSF53850">
    <property type="entry name" value="Periplasmic binding protein-like II"/>
    <property type="match status" value="1"/>
</dbReference>
<dbReference type="SMART" id="SM00062">
    <property type="entry name" value="PBPb"/>
    <property type="match status" value="1"/>
</dbReference>
<gene>
    <name evidence="4" type="ORF">NBM05_13905</name>
</gene>
<reference evidence="4" key="1">
    <citation type="submission" date="2022-06" db="EMBL/GenBank/DDBJ databases">
        <title>Rothia sp. isolated from sandalwood seedling.</title>
        <authorList>
            <person name="Tuikhar N."/>
            <person name="Kirdat K."/>
            <person name="Thorat V."/>
            <person name="Swetha P."/>
            <person name="Padma S."/>
            <person name="Sundararaj R."/>
            <person name="Yadav A."/>
        </authorList>
    </citation>
    <scope>NUCLEOTIDE SEQUENCE</scope>
    <source>
        <strain evidence="4">AR01</strain>
    </source>
</reference>
<dbReference type="EMBL" id="JANAFB010000050">
    <property type="protein sequence ID" value="MCP3427075.1"/>
    <property type="molecule type" value="Genomic_DNA"/>
</dbReference>
<evidence type="ECO:0000256" key="2">
    <source>
        <dbReference type="SAM" id="SignalP"/>
    </source>
</evidence>
<evidence type="ECO:0000259" key="3">
    <source>
        <dbReference type="SMART" id="SM00062"/>
    </source>
</evidence>
<dbReference type="AlphaFoldDB" id="A0A9X2KJG9"/>
<protein>
    <submittedName>
        <fullName evidence="4">ABC transporter substrate-binding protein</fullName>
    </submittedName>
</protein>
<dbReference type="CDD" id="cd13530">
    <property type="entry name" value="PBP2_peptides_like"/>
    <property type="match status" value="1"/>
</dbReference>
<dbReference type="PROSITE" id="PS51257">
    <property type="entry name" value="PROKAR_LIPOPROTEIN"/>
    <property type="match status" value="1"/>
</dbReference>
<dbReference type="Proteomes" id="UP001139502">
    <property type="component" value="Unassembled WGS sequence"/>
</dbReference>
<dbReference type="InterPro" id="IPR001638">
    <property type="entry name" value="Solute-binding_3/MltF_N"/>
</dbReference>
<dbReference type="PANTHER" id="PTHR35936">
    <property type="entry name" value="MEMBRANE-BOUND LYTIC MUREIN TRANSGLYCOSYLASE F"/>
    <property type="match status" value="1"/>
</dbReference>
<keyword evidence="5" id="KW-1185">Reference proteome</keyword>
<dbReference type="Pfam" id="PF00497">
    <property type="entry name" value="SBP_bac_3"/>
    <property type="match status" value="1"/>
</dbReference>
<evidence type="ECO:0000256" key="1">
    <source>
        <dbReference type="ARBA" id="ARBA00022729"/>
    </source>
</evidence>
<feature type="chain" id="PRO_5040826000" evidence="2">
    <location>
        <begin position="18"/>
        <end position="271"/>
    </location>
</feature>
<dbReference type="PANTHER" id="PTHR35936:SF17">
    <property type="entry name" value="ARGININE-BINDING EXTRACELLULAR PROTEIN ARTP"/>
    <property type="match status" value="1"/>
</dbReference>
<name>A0A9X2KJG9_9MICC</name>
<dbReference type="Gene3D" id="3.40.190.10">
    <property type="entry name" value="Periplasmic binding protein-like II"/>
    <property type="match status" value="2"/>
</dbReference>
<evidence type="ECO:0000313" key="5">
    <source>
        <dbReference type="Proteomes" id="UP001139502"/>
    </source>
</evidence>
<proteinExistence type="predicted"/>
<comment type="caution">
    <text evidence="4">The sequence shown here is derived from an EMBL/GenBank/DDBJ whole genome shotgun (WGS) entry which is preliminary data.</text>
</comment>
<evidence type="ECO:0000313" key="4">
    <source>
        <dbReference type="EMBL" id="MCP3427075.1"/>
    </source>
</evidence>
<accession>A0A9X2KJG9</accession>
<organism evidence="4 5">
    <name type="scientific">Rothia santali</name>
    <dbReference type="NCBI Taxonomy" id="2949643"/>
    <lineage>
        <taxon>Bacteria</taxon>
        <taxon>Bacillati</taxon>
        <taxon>Actinomycetota</taxon>
        <taxon>Actinomycetes</taxon>
        <taxon>Micrococcales</taxon>
        <taxon>Micrococcaceae</taxon>
        <taxon>Rothia</taxon>
    </lineage>
</organism>
<sequence length="271" mass="28403">MRRSLASAGLTAAAALALTGCTPMQTVSTESGEVQLVSEGSMTMCANSPYKPFEFDRGGEIVGLDPDLGTEIARSMGVELTVLNTSFESLESGSALSSLQCDVVISGMGATEERESVMDLSQPYVDDSLAVLTLDDSGIASAEDLPGRRVGVQQGTSGDDYADEAGLEKIQYEDTGLLLQALATGQLDAVVGNLSIFADELQTNERATVVDEIGSGEPLVVGVRQGNENLLRHVDSVLAEMERDGRLDAIRSQWLGAEAADAARPEAPEAS</sequence>